<dbReference type="EMBL" id="VIIS01001848">
    <property type="protein sequence ID" value="KAF0291893.1"/>
    <property type="molecule type" value="Genomic_DNA"/>
</dbReference>
<keyword evidence="1" id="KW-0732">Signal</keyword>
<protein>
    <submittedName>
        <fullName evidence="2">Uncharacterized protein</fullName>
    </submittedName>
</protein>
<accession>A0A6A4VE38</accession>
<keyword evidence="3" id="KW-1185">Reference proteome</keyword>
<gene>
    <name evidence="2" type="ORF">FJT64_010036</name>
</gene>
<dbReference type="AlphaFoldDB" id="A0A6A4VE38"/>
<evidence type="ECO:0000256" key="1">
    <source>
        <dbReference type="SAM" id="SignalP"/>
    </source>
</evidence>
<reference evidence="2 3" key="1">
    <citation type="submission" date="2019-07" db="EMBL/GenBank/DDBJ databases">
        <title>Draft genome assembly of a fouling barnacle, Amphibalanus amphitrite (Darwin, 1854): The first reference genome for Thecostraca.</title>
        <authorList>
            <person name="Kim W."/>
        </authorList>
    </citation>
    <scope>NUCLEOTIDE SEQUENCE [LARGE SCALE GENOMIC DNA]</scope>
    <source>
        <strain evidence="2">SNU_AA5</strain>
        <tissue evidence="2">Soma without cirri and trophi</tissue>
    </source>
</reference>
<organism evidence="2 3">
    <name type="scientific">Amphibalanus amphitrite</name>
    <name type="common">Striped barnacle</name>
    <name type="synonym">Balanus amphitrite</name>
    <dbReference type="NCBI Taxonomy" id="1232801"/>
    <lineage>
        <taxon>Eukaryota</taxon>
        <taxon>Metazoa</taxon>
        <taxon>Ecdysozoa</taxon>
        <taxon>Arthropoda</taxon>
        <taxon>Crustacea</taxon>
        <taxon>Multicrustacea</taxon>
        <taxon>Cirripedia</taxon>
        <taxon>Thoracica</taxon>
        <taxon>Thoracicalcarea</taxon>
        <taxon>Balanomorpha</taxon>
        <taxon>Balanoidea</taxon>
        <taxon>Balanidae</taxon>
        <taxon>Amphibalaninae</taxon>
        <taxon>Amphibalanus</taxon>
    </lineage>
</organism>
<feature type="signal peptide" evidence="1">
    <location>
        <begin position="1"/>
        <end position="15"/>
    </location>
</feature>
<comment type="caution">
    <text evidence="2">The sequence shown here is derived from an EMBL/GenBank/DDBJ whole genome shotgun (WGS) entry which is preliminary data.</text>
</comment>
<dbReference type="Proteomes" id="UP000440578">
    <property type="component" value="Unassembled WGS sequence"/>
</dbReference>
<sequence>MKLVILFALVAVAAASYLPYHGSSYYYRQPYYYGSNYYSPYGRPYGGLAIGAGFNNIGFGLAQGVGGYGYGRNFGRLGALAFGGGFNRLGGGYGGCFYGICH</sequence>
<proteinExistence type="predicted"/>
<evidence type="ECO:0000313" key="3">
    <source>
        <dbReference type="Proteomes" id="UP000440578"/>
    </source>
</evidence>
<evidence type="ECO:0000313" key="2">
    <source>
        <dbReference type="EMBL" id="KAF0291893.1"/>
    </source>
</evidence>
<name>A0A6A4VE38_AMPAM</name>
<feature type="chain" id="PRO_5025399921" evidence="1">
    <location>
        <begin position="16"/>
        <end position="102"/>
    </location>
</feature>